<comment type="caution">
    <text evidence="2">The sequence shown here is derived from an EMBL/GenBank/DDBJ whole genome shotgun (WGS) entry which is preliminary data.</text>
</comment>
<dbReference type="Proteomes" id="UP000326364">
    <property type="component" value="Unassembled WGS sequence"/>
</dbReference>
<name>A0A5J5HVB1_9SPHN</name>
<sequence length="119" mass="13306">MDAKFDCVADPRRNLMRVKMAGFFSEEDVQRFAGAYRSLLPQLDAPGHLTLVDIKQMQIQPQSVVGAFSTLLASPDVRSLRLAFVCSSTLARLQAQRLTDRAGVRFFEDEAEAETWLLG</sequence>
<organism evidence="2 3">
    <name type="scientific">Sphingobium limneticum</name>
    <dbReference type="NCBI Taxonomy" id="1007511"/>
    <lineage>
        <taxon>Bacteria</taxon>
        <taxon>Pseudomonadati</taxon>
        <taxon>Pseudomonadota</taxon>
        <taxon>Alphaproteobacteria</taxon>
        <taxon>Sphingomonadales</taxon>
        <taxon>Sphingomonadaceae</taxon>
        <taxon>Sphingobium</taxon>
    </lineage>
</organism>
<evidence type="ECO:0000313" key="4">
    <source>
        <dbReference type="Proteomes" id="UP000326364"/>
    </source>
</evidence>
<protein>
    <recommendedName>
        <fullName evidence="5">STAS/SEC14 domain-containing protein</fullName>
    </recommendedName>
</protein>
<proteinExistence type="predicted"/>
<dbReference type="EMBL" id="VYQB01000016">
    <property type="protein sequence ID" value="KAA9013492.1"/>
    <property type="molecule type" value="Genomic_DNA"/>
</dbReference>
<keyword evidence="4" id="KW-1185">Reference proteome</keyword>
<evidence type="ECO:0000313" key="2">
    <source>
        <dbReference type="EMBL" id="KAA9026554.1"/>
    </source>
</evidence>
<dbReference type="EMBL" id="VYQA01000016">
    <property type="protein sequence ID" value="KAA9026554.1"/>
    <property type="molecule type" value="Genomic_DNA"/>
</dbReference>
<evidence type="ECO:0008006" key="5">
    <source>
        <dbReference type="Google" id="ProtNLM"/>
    </source>
</evidence>
<accession>A0A5J5HVB1</accession>
<reference evidence="3 4" key="1">
    <citation type="submission" date="2019-09" db="EMBL/GenBank/DDBJ databases">
        <authorList>
            <person name="Feng G."/>
        </authorList>
    </citation>
    <scope>NUCLEOTIDE SEQUENCE [LARGE SCALE GENOMIC DNA]</scope>
    <source>
        <strain evidence="2 3">KACC 19283</strain>
        <strain evidence="1 4">KACC 19284</strain>
    </source>
</reference>
<evidence type="ECO:0000313" key="3">
    <source>
        <dbReference type="Proteomes" id="UP000325933"/>
    </source>
</evidence>
<dbReference type="InterPro" id="IPR036513">
    <property type="entry name" value="STAS_dom_sf"/>
</dbReference>
<dbReference type="RefSeq" id="WP_145986278.1">
    <property type="nucleotide sequence ID" value="NZ_JBNNIY010000013.1"/>
</dbReference>
<dbReference type="Gene3D" id="3.40.50.10600">
    <property type="entry name" value="SpoIIaa-like domains"/>
    <property type="match status" value="1"/>
</dbReference>
<dbReference type="AlphaFoldDB" id="A0A5J5HVB1"/>
<evidence type="ECO:0000313" key="1">
    <source>
        <dbReference type="EMBL" id="KAA9013492.1"/>
    </source>
</evidence>
<gene>
    <name evidence="2" type="ORF">F4U95_18470</name>
    <name evidence="1" type="ORF">F4U96_18345</name>
</gene>
<dbReference type="InterPro" id="IPR038396">
    <property type="entry name" value="SpoIIAA-like_sf"/>
</dbReference>
<dbReference type="SUPFAM" id="SSF52091">
    <property type="entry name" value="SpoIIaa-like"/>
    <property type="match status" value="1"/>
</dbReference>
<dbReference type="Proteomes" id="UP000325933">
    <property type="component" value="Unassembled WGS sequence"/>
</dbReference>